<dbReference type="EMBL" id="GECU01031977">
    <property type="protein sequence ID" value="JAS75729.1"/>
    <property type="molecule type" value="Transcribed_RNA"/>
</dbReference>
<evidence type="ECO:0000256" key="1">
    <source>
        <dbReference type="SAM" id="Coils"/>
    </source>
</evidence>
<evidence type="ECO:0000313" key="3">
    <source>
        <dbReference type="EMBL" id="JAS75729.1"/>
    </source>
</evidence>
<feature type="coiled-coil region" evidence="1">
    <location>
        <begin position="118"/>
        <end position="145"/>
    </location>
</feature>
<gene>
    <name evidence="3" type="ORF">g.20464</name>
</gene>
<reference evidence="3" key="1">
    <citation type="submission" date="2015-11" db="EMBL/GenBank/DDBJ databases">
        <title>De novo transcriptome assembly of four potential Pierce s Disease insect vectors from Arizona vineyards.</title>
        <authorList>
            <person name="Tassone E.E."/>
        </authorList>
    </citation>
    <scope>NUCLEOTIDE SEQUENCE</scope>
</reference>
<dbReference type="AlphaFoldDB" id="A0A1B6HM15"/>
<feature type="non-terminal residue" evidence="3">
    <location>
        <position position="256"/>
    </location>
</feature>
<protein>
    <submittedName>
        <fullName evidence="3">Uncharacterized protein</fullName>
    </submittedName>
</protein>
<proteinExistence type="predicted"/>
<name>A0A1B6HM15_9HEMI</name>
<keyword evidence="1" id="KW-0175">Coiled coil</keyword>
<feature type="non-terminal residue" evidence="3">
    <location>
        <position position="1"/>
    </location>
</feature>
<feature type="compositionally biased region" description="Low complexity" evidence="2">
    <location>
        <begin position="1"/>
        <end position="11"/>
    </location>
</feature>
<feature type="region of interest" description="Disordered" evidence="2">
    <location>
        <begin position="1"/>
        <end position="22"/>
    </location>
</feature>
<sequence>NSSINSASSLSDSDRPYLSNRQKFRMKYNQEMQELAALEVKRKDVQLENTSAGKEIESIVSVSNSCGNLPNPNVVSNTSNTSNLSNSSLNSSINSFVNSSINSASSLSDSDRPYLSNRQKFRMKYNQEMQELAALEVKRKDVQLENTSAGKEIESIVSVSNSCGNLPNPNVVSNTSNTSNLSNSSLNSSINSFVNSSINSASSLSDSERPYLSNRQKFRLKYNQEMQKIASLEAKRKGQLDSTSAGKEMESIVSVS</sequence>
<accession>A0A1B6HM15</accession>
<feature type="region of interest" description="Disordered" evidence="2">
    <location>
        <begin position="233"/>
        <end position="256"/>
    </location>
</feature>
<organism evidence="3">
    <name type="scientific">Homalodisca liturata</name>
    <dbReference type="NCBI Taxonomy" id="320908"/>
    <lineage>
        <taxon>Eukaryota</taxon>
        <taxon>Metazoa</taxon>
        <taxon>Ecdysozoa</taxon>
        <taxon>Arthropoda</taxon>
        <taxon>Hexapoda</taxon>
        <taxon>Insecta</taxon>
        <taxon>Pterygota</taxon>
        <taxon>Neoptera</taxon>
        <taxon>Paraneoptera</taxon>
        <taxon>Hemiptera</taxon>
        <taxon>Auchenorrhyncha</taxon>
        <taxon>Membracoidea</taxon>
        <taxon>Cicadellidae</taxon>
        <taxon>Cicadellinae</taxon>
        <taxon>Proconiini</taxon>
        <taxon>Homalodisca</taxon>
    </lineage>
</organism>
<evidence type="ECO:0000256" key="2">
    <source>
        <dbReference type="SAM" id="MobiDB-lite"/>
    </source>
</evidence>